<feature type="binding site" evidence="13">
    <location>
        <position position="224"/>
    </location>
    <ligand>
        <name>K(+)</name>
        <dbReference type="ChEBI" id="CHEBI:29103"/>
    </ligand>
</feature>
<feature type="transmembrane region" description="Helical" evidence="14">
    <location>
        <begin position="185"/>
        <end position="206"/>
    </location>
</feature>
<evidence type="ECO:0000256" key="8">
    <source>
        <dbReference type="ARBA" id="ARBA00022958"/>
    </source>
</evidence>
<feature type="transmembrane region" description="Helical" evidence="14">
    <location>
        <begin position="239"/>
        <end position="258"/>
    </location>
</feature>
<accession>L0DVA2</accession>
<comment type="similarity">
    <text evidence="2 12">Belongs to the TrkH potassium transport family.</text>
</comment>
<protein>
    <recommendedName>
        <fullName evidence="12">Trk system potassium uptake protein</fullName>
    </recommendedName>
</protein>
<feature type="binding site" evidence="13">
    <location>
        <position position="439"/>
    </location>
    <ligand>
        <name>K(+)</name>
        <dbReference type="ChEBI" id="CHEBI:29103"/>
    </ligand>
</feature>
<dbReference type="AlphaFoldDB" id="L0DVA2"/>
<evidence type="ECO:0000256" key="10">
    <source>
        <dbReference type="ARBA" id="ARBA00023065"/>
    </source>
</evidence>
<feature type="transmembrane region" description="Helical" evidence="14">
    <location>
        <begin position="12"/>
        <end position="34"/>
    </location>
</feature>
<evidence type="ECO:0000256" key="13">
    <source>
        <dbReference type="PIRSR" id="PIRSR006247-1"/>
    </source>
</evidence>
<dbReference type="InterPro" id="IPR004772">
    <property type="entry name" value="TrkH"/>
</dbReference>
<feature type="transmembrane region" description="Helical" evidence="14">
    <location>
        <begin position="73"/>
        <end position="93"/>
    </location>
</feature>
<feature type="transmembrane region" description="Helical" evidence="14">
    <location>
        <begin position="139"/>
        <end position="164"/>
    </location>
</feature>
<evidence type="ECO:0000256" key="12">
    <source>
        <dbReference type="PIRNR" id="PIRNR006247"/>
    </source>
</evidence>
<feature type="binding site" evidence="13">
    <location>
        <position position="223"/>
    </location>
    <ligand>
        <name>K(+)</name>
        <dbReference type="ChEBI" id="CHEBI:29103"/>
    </ligand>
</feature>
<dbReference type="eggNOG" id="COG0168">
    <property type="taxonomic scope" value="Bacteria"/>
</dbReference>
<evidence type="ECO:0000256" key="6">
    <source>
        <dbReference type="ARBA" id="ARBA00022538"/>
    </source>
</evidence>
<comment type="subcellular location">
    <subcellularLocation>
        <location evidence="1 12">Cell inner membrane</location>
        <topology evidence="1 12">Multi-pass membrane protein</topology>
    </subcellularLocation>
</comment>
<evidence type="ECO:0000256" key="9">
    <source>
        <dbReference type="ARBA" id="ARBA00022989"/>
    </source>
</evidence>
<dbReference type="GO" id="GO:0005886">
    <property type="term" value="C:plasma membrane"/>
    <property type="evidence" value="ECO:0007669"/>
    <property type="project" value="UniProtKB-SubCell"/>
</dbReference>
<dbReference type="KEGG" id="tni:TVNIR_1873"/>
<sequence>MRMIQLATTLRLLGILVTLFSLTMLPPALIGWIYGEASLWVFLHAFFILLAAGLLIWVPFFWSRGDLHVRDGFVVVVMFWLVLGIFGALPLHLDPALHISLTDAVFESMSGLTTTGATVIVGLDDLPRALLWYRQQLQWLGGMGIIVLAVAILPLLGIGGMQLFRAEMPGPLKDNKLTPRIAETARNLWFIYLGLTVARALAYWAAGMEAFDAVTHSFSTVAIGGFSTYDASIGHFDSALIESVAVVFMLLGGMNFALHFLAVRRQGLAPYARDEEVRFYLLLLAAGAAIAVGYLLYAGVVADAPEALRQGIFHAVSIGTTTGYATTEFHLWPGFLPVMLVFLSFVGGCTASTGGGMKVIRVLLLAKQGLREIQRLIHPHAHIAVKVNERVMPDRVVEAVWGFMAAYILVFALMTLVLMASGLDQVTSFSAVAATLNNLGPGLGDVGANYAGISDFSKWVLVFSMLLGRLEIFTVLVLLSPAFWRR</sequence>
<gene>
    <name evidence="15" type="primary">trkH [H]</name>
    <name evidence="15" type="ordered locus">TVNIR_1873</name>
</gene>
<keyword evidence="9 14" id="KW-1133">Transmembrane helix</keyword>
<keyword evidence="6 12" id="KW-0633">Potassium transport</keyword>
<evidence type="ECO:0000256" key="2">
    <source>
        <dbReference type="ARBA" id="ARBA00009137"/>
    </source>
</evidence>
<dbReference type="PANTHER" id="PTHR32024:SF2">
    <property type="entry name" value="TRK SYSTEM POTASSIUM UPTAKE PROTEIN TRKG-RELATED"/>
    <property type="match status" value="1"/>
</dbReference>
<organism evidence="15 16">
    <name type="scientific">Thioalkalivibrio nitratireducens (strain DSM 14787 / UNIQEM 213 / ALEN2)</name>
    <dbReference type="NCBI Taxonomy" id="1255043"/>
    <lineage>
        <taxon>Bacteria</taxon>
        <taxon>Pseudomonadati</taxon>
        <taxon>Pseudomonadota</taxon>
        <taxon>Gammaproteobacteria</taxon>
        <taxon>Chromatiales</taxon>
        <taxon>Ectothiorhodospiraceae</taxon>
        <taxon>Thioalkalivibrio</taxon>
    </lineage>
</organism>
<dbReference type="Proteomes" id="UP000010809">
    <property type="component" value="Chromosome"/>
</dbReference>
<dbReference type="InterPro" id="IPR003445">
    <property type="entry name" value="Cat_transpt"/>
</dbReference>
<feature type="transmembrane region" description="Helical" evidence="14">
    <location>
        <begin position="459"/>
        <end position="484"/>
    </location>
</feature>
<feature type="transmembrane region" description="Helical" evidence="14">
    <location>
        <begin position="279"/>
        <end position="300"/>
    </location>
</feature>
<feature type="binding site" evidence="13">
    <location>
        <position position="115"/>
    </location>
    <ligand>
        <name>K(+)</name>
        <dbReference type="ChEBI" id="CHEBI:29103"/>
    </ligand>
</feature>
<evidence type="ECO:0000256" key="3">
    <source>
        <dbReference type="ARBA" id="ARBA00022448"/>
    </source>
</evidence>
<keyword evidence="8 12" id="KW-0630">Potassium</keyword>
<keyword evidence="10 12" id="KW-0406">Ion transport</keyword>
<evidence type="ECO:0000256" key="4">
    <source>
        <dbReference type="ARBA" id="ARBA00022475"/>
    </source>
</evidence>
<keyword evidence="3 12" id="KW-0813">Transport</keyword>
<evidence type="ECO:0000313" key="16">
    <source>
        <dbReference type="Proteomes" id="UP000010809"/>
    </source>
</evidence>
<keyword evidence="11 12" id="KW-0472">Membrane</keyword>
<feature type="transmembrane region" description="Helical" evidence="14">
    <location>
        <begin position="40"/>
        <end position="61"/>
    </location>
</feature>
<reference evidence="15" key="1">
    <citation type="submission" date="2015-12" db="EMBL/GenBank/DDBJ databases">
        <authorList>
            <person name="Tikhonova T.V."/>
            <person name="Pavlov A.R."/>
            <person name="Beletsky A.V."/>
            <person name="Mardanov A.V."/>
            <person name="Sorokin D.Y."/>
            <person name="Ravin N.V."/>
            <person name="Popov V.O."/>
        </authorList>
    </citation>
    <scope>NUCLEOTIDE SEQUENCE</scope>
    <source>
        <strain evidence="15">DSM 14787</strain>
    </source>
</reference>
<feature type="binding site" evidence="13">
    <location>
        <position position="321"/>
    </location>
    <ligand>
        <name>K(+)</name>
        <dbReference type="ChEBI" id="CHEBI:29103"/>
    </ligand>
</feature>
<dbReference type="HOGENOM" id="CLU_030708_0_2_6"/>
<feature type="binding site" evidence="13">
    <location>
        <position position="114"/>
    </location>
    <ligand>
        <name>K(+)</name>
        <dbReference type="ChEBI" id="CHEBI:29103"/>
    </ligand>
</feature>
<dbReference type="PANTHER" id="PTHR32024">
    <property type="entry name" value="TRK SYSTEM POTASSIUM UPTAKE PROTEIN TRKG-RELATED"/>
    <property type="match status" value="1"/>
</dbReference>
<dbReference type="GO" id="GO:0015379">
    <property type="term" value="F:potassium:chloride symporter activity"/>
    <property type="evidence" value="ECO:0007669"/>
    <property type="project" value="InterPro"/>
</dbReference>
<keyword evidence="16" id="KW-1185">Reference proteome</keyword>
<evidence type="ECO:0000313" key="15">
    <source>
        <dbReference type="EMBL" id="AGA33534.1"/>
    </source>
</evidence>
<dbReference type="GO" id="GO:0046872">
    <property type="term" value="F:metal ion binding"/>
    <property type="evidence" value="ECO:0007669"/>
    <property type="project" value="UniProtKB-KW"/>
</dbReference>
<evidence type="ECO:0000256" key="1">
    <source>
        <dbReference type="ARBA" id="ARBA00004429"/>
    </source>
</evidence>
<keyword evidence="5 12" id="KW-0997">Cell inner membrane</keyword>
<dbReference type="PIRSF" id="PIRSF006247">
    <property type="entry name" value="TrkH"/>
    <property type="match status" value="1"/>
</dbReference>
<feature type="transmembrane region" description="Helical" evidence="14">
    <location>
        <begin position="331"/>
        <end position="351"/>
    </location>
</feature>
<feature type="binding site" evidence="13">
    <location>
        <position position="438"/>
    </location>
    <ligand>
        <name>K(+)</name>
        <dbReference type="ChEBI" id="CHEBI:29103"/>
    </ligand>
</feature>
<evidence type="ECO:0000256" key="7">
    <source>
        <dbReference type="ARBA" id="ARBA00022692"/>
    </source>
</evidence>
<dbReference type="EMBL" id="CP003989">
    <property type="protein sequence ID" value="AGA33534.1"/>
    <property type="molecule type" value="Genomic_DNA"/>
</dbReference>
<keyword evidence="7 14" id="KW-0812">Transmembrane</keyword>
<name>L0DVA2_THIND</name>
<evidence type="ECO:0000256" key="5">
    <source>
        <dbReference type="ARBA" id="ARBA00022519"/>
    </source>
</evidence>
<proteinExistence type="inferred from homology"/>
<evidence type="ECO:0000256" key="11">
    <source>
        <dbReference type="ARBA" id="ARBA00023136"/>
    </source>
</evidence>
<feature type="transmembrane region" description="Helical" evidence="14">
    <location>
        <begin position="399"/>
        <end position="420"/>
    </location>
</feature>
<keyword evidence="13" id="KW-0479">Metal-binding</keyword>
<dbReference type="STRING" id="1255043.TVNIR_1873"/>
<dbReference type="Pfam" id="PF02386">
    <property type="entry name" value="TrkH"/>
    <property type="match status" value="1"/>
</dbReference>
<dbReference type="PATRIC" id="fig|1255043.3.peg.1897"/>
<feature type="binding site" evidence="13">
    <location>
        <position position="322"/>
    </location>
    <ligand>
        <name>K(+)</name>
        <dbReference type="ChEBI" id="CHEBI:29103"/>
    </ligand>
</feature>
<keyword evidence="4 12" id="KW-1003">Cell membrane</keyword>
<dbReference type="NCBIfam" id="TIGR00933">
    <property type="entry name" value="2a38"/>
    <property type="match status" value="1"/>
</dbReference>
<evidence type="ECO:0000256" key="14">
    <source>
        <dbReference type="SAM" id="Phobius"/>
    </source>
</evidence>
<comment type="function">
    <text evidence="12">Low-affinity potassium transport system. Interacts with Trk system potassium uptake protein TrkA.</text>
</comment>